<evidence type="ECO:0000256" key="1">
    <source>
        <dbReference type="ARBA" id="ARBA00004651"/>
    </source>
</evidence>
<dbReference type="NCBIfam" id="TIGR00427">
    <property type="entry name" value="NAAT family transporter"/>
    <property type="match status" value="1"/>
</dbReference>
<evidence type="ECO:0000256" key="6">
    <source>
        <dbReference type="ARBA" id="ARBA00023136"/>
    </source>
</evidence>
<comment type="similarity">
    <text evidence="2 7">Belongs to the UPF0056 (MarC) family.</text>
</comment>
<dbReference type="RefSeq" id="WP_013763657.1">
    <property type="nucleotide sequence ID" value="NC_015510.1"/>
</dbReference>
<dbReference type="AlphaFoldDB" id="F4KSZ5"/>
<dbReference type="eggNOG" id="COG2095">
    <property type="taxonomic scope" value="Bacteria"/>
</dbReference>
<feature type="transmembrane region" description="Helical" evidence="7">
    <location>
        <begin position="115"/>
        <end position="133"/>
    </location>
</feature>
<dbReference type="PANTHER" id="PTHR33508:SF1">
    <property type="entry name" value="UPF0056 MEMBRANE PROTEIN YHCE"/>
    <property type="match status" value="1"/>
</dbReference>
<evidence type="ECO:0000256" key="7">
    <source>
        <dbReference type="RuleBase" id="RU362048"/>
    </source>
</evidence>
<dbReference type="OrthoDB" id="21094at2"/>
<dbReference type="Proteomes" id="UP000008461">
    <property type="component" value="Chromosome"/>
</dbReference>
<evidence type="ECO:0000256" key="3">
    <source>
        <dbReference type="ARBA" id="ARBA00022475"/>
    </source>
</evidence>
<proteinExistence type="inferred from homology"/>
<reference evidence="8 9" key="1">
    <citation type="journal article" date="2011" name="Stand. Genomic Sci.">
        <title>Complete genome sequence of Haliscomenobacter hydrossis type strain (O).</title>
        <authorList>
            <consortium name="US DOE Joint Genome Institute (JGI-PGF)"/>
            <person name="Daligault H."/>
            <person name="Lapidus A."/>
            <person name="Zeytun A."/>
            <person name="Nolan M."/>
            <person name="Lucas S."/>
            <person name="Del Rio T.G."/>
            <person name="Tice H."/>
            <person name="Cheng J.F."/>
            <person name="Tapia R."/>
            <person name="Han C."/>
            <person name="Goodwin L."/>
            <person name="Pitluck S."/>
            <person name="Liolios K."/>
            <person name="Pagani I."/>
            <person name="Ivanova N."/>
            <person name="Huntemann M."/>
            <person name="Mavromatis K."/>
            <person name="Mikhailova N."/>
            <person name="Pati A."/>
            <person name="Chen A."/>
            <person name="Palaniappan K."/>
            <person name="Land M."/>
            <person name="Hauser L."/>
            <person name="Brambilla E.M."/>
            <person name="Rohde M."/>
            <person name="Verbarg S."/>
            <person name="Goker M."/>
            <person name="Bristow J."/>
            <person name="Eisen J.A."/>
            <person name="Markowitz V."/>
            <person name="Hugenholtz P."/>
            <person name="Kyrpides N.C."/>
            <person name="Klenk H.P."/>
            <person name="Woyke T."/>
        </authorList>
    </citation>
    <scope>NUCLEOTIDE SEQUENCE [LARGE SCALE GENOMIC DNA]</scope>
    <source>
        <strain evidence="9">ATCC 27775 / DSM 1100 / LMG 10767 / O</strain>
    </source>
</reference>
<dbReference type="InterPro" id="IPR002771">
    <property type="entry name" value="Multi_antbiot-R_MarC"/>
</dbReference>
<keyword evidence="5 7" id="KW-1133">Transmembrane helix</keyword>
<keyword evidence="4 7" id="KW-0812">Transmembrane</keyword>
<evidence type="ECO:0000313" key="8">
    <source>
        <dbReference type="EMBL" id="AEE49102.1"/>
    </source>
</evidence>
<gene>
    <name evidence="8" type="ordered locus">Halhy_1205</name>
</gene>
<protein>
    <recommendedName>
        <fullName evidence="7">UPF0056 inner membrane protein</fullName>
    </recommendedName>
</protein>
<dbReference type="GO" id="GO:0005886">
    <property type="term" value="C:plasma membrane"/>
    <property type="evidence" value="ECO:0007669"/>
    <property type="project" value="UniProtKB-SubCell"/>
</dbReference>
<dbReference type="EMBL" id="CP002691">
    <property type="protein sequence ID" value="AEE49102.1"/>
    <property type="molecule type" value="Genomic_DNA"/>
</dbReference>
<dbReference type="Pfam" id="PF01914">
    <property type="entry name" value="MarC"/>
    <property type="match status" value="1"/>
</dbReference>
<organism evidence="8 9">
    <name type="scientific">Haliscomenobacter hydrossis (strain ATCC 27775 / DSM 1100 / LMG 10767 / O)</name>
    <dbReference type="NCBI Taxonomy" id="760192"/>
    <lineage>
        <taxon>Bacteria</taxon>
        <taxon>Pseudomonadati</taxon>
        <taxon>Bacteroidota</taxon>
        <taxon>Saprospiria</taxon>
        <taxon>Saprospirales</taxon>
        <taxon>Haliscomenobacteraceae</taxon>
        <taxon>Haliscomenobacter</taxon>
    </lineage>
</organism>
<evidence type="ECO:0000313" key="9">
    <source>
        <dbReference type="Proteomes" id="UP000008461"/>
    </source>
</evidence>
<comment type="subcellular location">
    <subcellularLocation>
        <location evidence="7">Cell inner membrane</location>
        <topology evidence="7">Multi-pass membrane protein</topology>
    </subcellularLocation>
    <subcellularLocation>
        <location evidence="1">Cell membrane</location>
        <topology evidence="1">Multi-pass membrane protein</topology>
    </subcellularLocation>
</comment>
<keyword evidence="9" id="KW-1185">Reference proteome</keyword>
<sequence length="209" mass="22727">MIELFFAVLGALFSVVNPLGAVPVFLAMTPDYTVPERNSTARSTGVYFTLILLGFFFAGTQILEFFGIHISAMRIAGGVMILSSGYGLISGKFAENRAINKEVEEEALKRQDISFAPLAMPLLSGPGSISYLITQYNENPSWEAHLVVAAVIVLLGFLVYLILRSARYLYTILGEAGLKALSRVMGFIVMSLGVQYMIAGVIQLVGEMK</sequence>
<dbReference type="HOGENOM" id="CLU_079909_2_1_10"/>
<accession>F4KSZ5</accession>
<reference key="2">
    <citation type="submission" date="2011-04" db="EMBL/GenBank/DDBJ databases">
        <title>Complete sequence of chromosome of Haliscomenobacter hydrossis DSM 1100.</title>
        <authorList>
            <consortium name="US DOE Joint Genome Institute (JGI-PGF)"/>
            <person name="Lucas S."/>
            <person name="Han J."/>
            <person name="Lapidus A."/>
            <person name="Bruce D."/>
            <person name="Goodwin L."/>
            <person name="Pitluck S."/>
            <person name="Peters L."/>
            <person name="Kyrpides N."/>
            <person name="Mavromatis K."/>
            <person name="Ivanova N."/>
            <person name="Ovchinnikova G."/>
            <person name="Pagani I."/>
            <person name="Daligault H."/>
            <person name="Detter J.C."/>
            <person name="Han C."/>
            <person name="Land M."/>
            <person name="Hauser L."/>
            <person name="Markowitz V."/>
            <person name="Cheng J.-F."/>
            <person name="Hugenholtz P."/>
            <person name="Woyke T."/>
            <person name="Wu D."/>
            <person name="Verbarg S."/>
            <person name="Frueling A."/>
            <person name="Brambilla E."/>
            <person name="Klenk H.-P."/>
            <person name="Eisen J.A."/>
        </authorList>
    </citation>
    <scope>NUCLEOTIDE SEQUENCE</scope>
    <source>
        <strain>DSM 1100</strain>
    </source>
</reference>
<evidence type="ECO:0000256" key="2">
    <source>
        <dbReference type="ARBA" id="ARBA00009784"/>
    </source>
</evidence>
<comment type="caution">
    <text evidence="7">Lacks conserved residue(s) required for the propagation of feature annotation.</text>
</comment>
<evidence type="ECO:0000256" key="5">
    <source>
        <dbReference type="ARBA" id="ARBA00022989"/>
    </source>
</evidence>
<keyword evidence="6 7" id="KW-0472">Membrane</keyword>
<name>F4KSZ5_HALH1</name>
<feature type="transmembrane region" description="Helical" evidence="7">
    <location>
        <begin position="45"/>
        <end position="66"/>
    </location>
</feature>
<keyword evidence="3" id="KW-1003">Cell membrane</keyword>
<dbReference type="PANTHER" id="PTHR33508">
    <property type="entry name" value="UPF0056 MEMBRANE PROTEIN YHCE"/>
    <property type="match status" value="1"/>
</dbReference>
<feature type="transmembrane region" description="Helical" evidence="7">
    <location>
        <begin position="184"/>
        <end position="206"/>
    </location>
</feature>
<dbReference type="KEGG" id="hhy:Halhy_1205"/>
<evidence type="ECO:0000256" key="4">
    <source>
        <dbReference type="ARBA" id="ARBA00022692"/>
    </source>
</evidence>
<feature type="transmembrane region" description="Helical" evidence="7">
    <location>
        <begin position="145"/>
        <end position="163"/>
    </location>
</feature>